<evidence type="ECO:0000313" key="2">
    <source>
        <dbReference type="EMBL" id="HIU58162.1"/>
    </source>
</evidence>
<feature type="signal peptide" evidence="1">
    <location>
        <begin position="1"/>
        <end position="30"/>
    </location>
</feature>
<comment type="caution">
    <text evidence="2">The sequence shown here is derived from an EMBL/GenBank/DDBJ whole genome shotgun (WGS) entry which is preliminary data.</text>
</comment>
<evidence type="ECO:0000313" key="3">
    <source>
        <dbReference type="Proteomes" id="UP000824109"/>
    </source>
</evidence>
<protein>
    <submittedName>
        <fullName evidence="2">Extracellular solute-binding protein</fullName>
    </submittedName>
</protein>
<dbReference type="EMBL" id="DVNB01000103">
    <property type="protein sequence ID" value="HIU58162.1"/>
    <property type="molecule type" value="Genomic_DNA"/>
</dbReference>
<reference evidence="2" key="2">
    <citation type="journal article" date="2021" name="PeerJ">
        <title>Extensive microbial diversity within the chicken gut microbiome revealed by metagenomics and culture.</title>
        <authorList>
            <person name="Gilroy R."/>
            <person name="Ravi A."/>
            <person name="Getino M."/>
            <person name="Pursley I."/>
            <person name="Horton D.L."/>
            <person name="Alikhan N.F."/>
            <person name="Baker D."/>
            <person name="Gharbi K."/>
            <person name="Hall N."/>
            <person name="Watson M."/>
            <person name="Adriaenssens E.M."/>
            <person name="Foster-Nyarko E."/>
            <person name="Jarju S."/>
            <person name="Secka A."/>
            <person name="Antonio M."/>
            <person name="Oren A."/>
            <person name="Chaudhuri R.R."/>
            <person name="La Ragione R."/>
            <person name="Hildebrand F."/>
            <person name="Pallen M.J."/>
        </authorList>
    </citation>
    <scope>NUCLEOTIDE SEQUENCE</scope>
    <source>
        <strain evidence="2">USAMLcec3-3695</strain>
    </source>
</reference>
<name>A0A9D1SFV8_9FIRM</name>
<dbReference type="InterPro" id="IPR050490">
    <property type="entry name" value="Bact_solute-bd_prot1"/>
</dbReference>
<keyword evidence="1" id="KW-0732">Signal</keyword>
<organism evidence="2 3">
    <name type="scientific">Candidatus Ornithomonoglobus merdipullorum</name>
    <dbReference type="NCBI Taxonomy" id="2840895"/>
    <lineage>
        <taxon>Bacteria</taxon>
        <taxon>Bacillati</taxon>
        <taxon>Bacillota</taxon>
        <taxon>Clostridia</taxon>
        <taxon>Candidatus Ornithomonoglobus</taxon>
    </lineage>
</organism>
<dbReference type="PANTHER" id="PTHR43649:SF12">
    <property type="entry name" value="DIACETYLCHITOBIOSE BINDING PROTEIN DASA"/>
    <property type="match status" value="1"/>
</dbReference>
<sequence>MRIKKWRFFKCTLAAAMLFTAASCSDNNKAAETKTVFSVYVTSNDEKPTEDNKLLAKIEDELGYTFEFTYLNGNEAEMAGAMIADGSYPDILSCGDNTFVQAGALIPLDDYISAEKTPNIWKHIKDCYNKLCYEGDGHLYVIPAYGIFNGEETAAVYQGPAFWIQKAVLEEAGYPEVRTLDQYFELIEAYKEKHPTINGYPTIGFDMLAVSGFEWVLTTAPNYLDGNPNNGDFVVDNETYEAHIYANSDFSKRYYRKLSEEYAKGVIAPEAFAQNKEQYLGKIETGRVLGLFDQHWVFQLAEQELGEDGMYERQYVPLPLVFDEETEPWYRTEPYEQIGQGYGISINCEDPEAAVQMFETFLSEEWQKVFQWGIEGEDYMVDENGRFYRTEKQRTEQSDPLWKSQNKLNAFFTNCPKIQSVYSDGNAADPGSQQEEFEASLNDYDKIFLARYGKKNWMEFMNAPRENPVYFPVWNIDKIDGSDADYASRQLNDLSIEFLPKLIMSAGNGFDAMWNEYCNEINSINIKAYEDRINEVIRWRVEHWTK</sequence>
<dbReference type="Gene3D" id="3.40.190.10">
    <property type="entry name" value="Periplasmic binding protein-like II"/>
    <property type="match status" value="2"/>
</dbReference>
<dbReference type="InterPro" id="IPR006059">
    <property type="entry name" value="SBP"/>
</dbReference>
<evidence type="ECO:0000256" key="1">
    <source>
        <dbReference type="SAM" id="SignalP"/>
    </source>
</evidence>
<dbReference type="PROSITE" id="PS51257">
    <property type="entry name" value="PROKAR_LIPOPROTEIN"/>
    <property type="match status" value="1"/>
</dbReference>
<dbReference type="AlphaFoldDB" id="A0A9D1SFV8"/>
<dbReference type="Proteomes" id="UP000824109">
    <property type="component" value="Unassembled WGS sequence"/>
</dbReference>
<accession>A0A9D1SFV8</accession>
<dbReference type="Pfam" id="PF01547">
    <property type="entry name" value="SBP_bac_1"/>
    <property type="match status" value="1"/>
</dbReference>
<feature type="chain" id="PRO_5039065868" evidence="1">
    <location>
        <begin position="31"/>
        <end position="546"/>
    </location>
</feature>
<gene>
    <name evidence="2" type="ORF">IAA61_10210</name>
</gene>
<proteinExistence type="predicted"/>
<dbReference type="SUPFAM" id="SSF53850">
    <property type="entry name" value="Periplasmic binding protein-like II"/>
    <property type="match status" value="1"/>
</dbReference>
<reference evidence="2" key="1">
    <citation type="submission" date="2020-10" db="EMBL/GenBank/DDBJ databases">
        <authorList>
            <person name="Gilroy R."/>
        </authorList>
    </citation>
    <scope>NUCLEOTIDE SEQUENCE</scope>
    <source>
        <strain evidence="2">USAMLcec3-3695</strain>
    </source>
</reference>
<dbReference type="PANTHER" id="PTHR43649">
    <property type="entry name" value="ARABINOSE-BINDING PROTEIN-RELATED"/>
    <property type="match status" value="1"/>
</dbReference>